<keyword evidence="4 7" id="KW-0812">Transmembrane</keyword>
<feature type="transmembrane region" description="Helical" evidence="7">
    <location>
        <begin position="426"/>
        <end position="453"/>
    </location>
</feature>
<dbReference type="PANTHER" id="PTHR30183:SF2">
    <property type="entry name" value="IRON UTILIZATION PROTEIN"/>
    <property type="match status" value="1"/>
</dbReference>
<dbReference type="EMBL" id="CP000806">
    <property type="protein sequence ID" value="ACB51404.1"/>
    <property type="molecule type" value="Genomic_DNA"/>
</dbReference>
<dbReference type="GO" id="GO:0055085">
    <property type="term" value="P:transmembrane transport"/>
    <property type="evidence" value="ECO:0007669"/>
    <property type="project" value="InterPro"/>
</dbReference>
<evidence type="ECO:0000256" key="6">
    <source>
        <dbReference type="ARBA" id="ARBA00023136"/>
    </source>
</evidence>
<comment type="subcellular location">
    <subcellularLocation>
        <location evidence="1 7">Cell membrane</location>
        <topology evidence="1 7">Multi-pass membrane protein</topology>
    </subcellularLocation>
</comment>
<dbReference type="InterPro" id="IPR035906">
    <property type="entry name" value="MetI-like_sf"/>
</dbReference>
<feature type="domain" description="ABC transmembrane type-1" evidence="8">
    <location>
        <begin position="348"/>
        <end position="554"/>
    </location>
</feature>
<evidence type="ECO:0000256" key="2">
    <source>
        <dbReference type="ARBA" id="ARBA00022448"/>
    </source>
</evidence>
<reference evidence="9 10" key="1">
    <citation type="journal article" date="2008" name="Proc. Natl. Acad. Sci. U.S.A.">
        <title>The genome of Cyanothece 51142, a unicellular diazotrophic cyanobacterium important in the marine nitrogen cycle.</title>
        <authorList>
            <person name="Welsh E.A."/>
            <person name="Liberton M."/>
            <person name="Stoeckel J."/>
            <person name="Loh T."/>
            <person name="Elvitigala T."/>
            <person name="Wang C."/>
            <person name="Wollam A."/>
            <person name="Fulton R.S."/>
            <person name="Clifton S.W."/>
            <person name="Jacobs J.M."/>
            <person name="Aurora R."/>
            <person name="Ghosh B.K."/>
            <person name="Sherman L.A."/>
            <person name="Smith R.D."/>
            <person name="Wilson R.K."/>
            <person name="Pakrasi H.B."/>
        </authorList>
    </citation>
    <scope>NUCLEOTIDE SEQUENCE [LARGE SCALE GENOMIC DNA]</scope>
    <source>
        <strain evidence="10">ATCC 51142 / BH68</strain>
    </source>
</reference>
<feature type="transmembrane region" description="Helical" evidence="7">
    <location>
        <begin position="72"/>
        <end position="96"/>
    </location>
</feature>
<protein>
    <submittedName>
        <fullName evidence="9">Iron(III) ABC transporter permease protein</fullName>
    </submittedName>
</protein>
<dbReference type="InterPro" id="IPR000515">
    <property type="entry name" value="MetI-like"/>
</dbReference>
<keyword evidence="3" id="KW-1003">Cell membrane</keyword>
<feature type="domain" description="ABC transmembrane type-1" evidence="8">
    <location>
        <begin position="70"/>
        <end position="279"/>
    </location>
</feature>
<evidence type="ECO:0000313" key="9">
    <source>
        <dbReference type="EMBL" id="ACB51404.1"/>
    </source>
</evidence>
<dbReference type="SUPFAM" id="SSF161098">
    <property type="entry name" value="MetI-like"/>
    <property type="match status" value="2"/>
</dbReference>
<dbReference type="eggNOG" id="COG1178">
    <property type="taxonomic scope" value="Bacteria"/>
</dbReference>
<evidence type="ECO:0000256" key="7">
    <source>
        <dbReference type="RuleBase" id="RU363032"/>
    </source>
</evidence>
<dbReference type="Proteomes" id="UP000001203">
    <property type="component" value="Chromosome circular"/>
</dbReference>
<dbReference type="GO" id="GO:0005886">
    <property type="term" value="C:plasma membrane"/>
    <property type="evidence" value="ECO:0007669"/>
    <property type="project" value="UniProtKB-SubCell"/>
</dbReference>
<evidence type="ECO:0000259" key="8">
    <source>
        <dbReference type="PROSITE" id="PS50928"/>
    </source>
</evidence>
<sequence length="564" mass="62666">MNNLFMNESNPIISNSRNLINYLPSKGWTAIVVIIAVLIATPILFVVSSIFIDAGTIWKHLAETVLTSYILNSLLLMFGVGIGVLIIGIATAWLVTICRFWGCRWFEWLLLLPLSAPAYLLAYTYTNMLDYYGPVQSTLRSWFGWQNYNDYWFPDIRSVWGAIVMLILVLYPYVYLLARTAFLEQSICTLEASRSLGCSPWQSFFKVALPLARPGIMAGLALALMETLNDFGTVKYFGVNTFTTGIYDTWFGLGEREAAAQLAAFLMLFIFTLILLELWSRRQARYYQNSSPKSHIPRYQLTSWRAILAWLVCFLPFFGGFLAPSLYLVDLVIANAETALENNFFNLANHSLMVSVVTAIAALILSLIMAYGKRLQDNFFMNASVRIAALGYAIPGSVIAVGILIPVGRLDNAIANIMEQGFNLKIGLLISGTILALIYAYLVRFLPVAFGAVESSLGKIKPSLDDAARSLGSTPSKILIKIHTPLMTGGMLTAIMLVFVDVMKELPATLVIRPFNFDTLAIRVYQYASDERLSDAAAPALAIVLVGMIPVIFLSWQIAQSRRS</sequence>
<dbReference type="CDD" id="cd06261">
    <property type="entry name" value="TM_PBP2"/>
    <property type="match status" value="2"/>
</dbReference>
<feature type="transmembrane region" description="Helical" evidence="7">
    <location>
        <begin position="536"/>
        <end position="556"/>
    </location>
</feature>
<dbReference type="PROSITE" id="PS50928">
    <property type="entry name" value="ABC_TM1"/>
    <property type="match status" value="2"/>
</dbReference>
<dbReference type="AlphaFoldDB" id="B1X1H5"/>
<keyword evidence="10" id="KW-1185">Reference proteome</keyword>
<feature type="transmembrane region" description="Helical" evidence="7">
    <location>
        <begin position="108"/>
        <end position="126"/>
    </location>
</feature>
<feature type="transmembrane region" description="Helical" evidence="7">
    <location>
        <begin position="307"/>
        <end position="327"/>
    </location>
</feature>
<accession>B1X1H5</accession>
<evidence type="ECO:0000256" key="4">
    <source>
        <dbReference type="ARBA" id="ARBA00022692"/>
    </source>
</evidence>
<evidence type="ECO:0000256" key="3">
    <source>
        <dbReference type="ARBA" id="ARBA00022475"/>
    </source>
</evidence>
<dbReference type="Pfam" id="PF00528">
    <property type="entry name" value="BPD_transp_1"/>
    <property type="match status" value="2"/>
</dbReference>
<feature type="transmembrane region" description="Helical" evidence="7">
    <location>
        <begin position="478"/>
        <end position="500"/>
    </location>
</feature>
<feature type="transmembrane region" description="Helical" evidence="7">
    <location>
        <begin position="159"/>
        <end position="182"/>
    </location>
</feature>
<dbReference type="FunFam" id="1.10.3720.10:FF:000088">
    <property type="entry name" value="Iron(III) ABC transporter, permease protein"/>
    <property type="match status" value="1"/>
</dbReference>
<proteinExistence type="inferred from homology"/>
<dbReference type="Gene3D" id="1.10.3720.10">
    <property type="entry name" value="MetI-like"/>
    <property type="match status" value="2"/>
</dbReference>
<evidence type="ECO:0000256" key="1">
    <source>
        <dbReference type="ARBA" id="ARBA00004651"/>
    </source>
</evidence>
<feature type="transmembrane region" description="Helical" evidence="7">
    <location>
        <begin position="203"/>
        <end position="225"/>
    </location>
</feature>
<organism evidence="9 10">
    <name type="scientific">Crocosphaera subtropica (strain ATCC 51142 / BH68)</name>
    <name type="common">Cyanothece sp. (strain ATCC 51142)</name>
    <dbReference type="NCBI Taxonomy" id="43989"/>
    <lineage>
        <taxon>Bacteria</taxon>
        <taxon>Bacillati</taxon>
        <taxon>Cyanobacteriota</taxon>
        <taxon>Cyanophyceae</taxon>
        <taxon>Oscillatoriophycideae</taxon>
        <taxon>Chroococcales</taxon>
        <taxon>Aphanothecaceae</taxon>
        <taxon>Crocosphaera</taxon>
        <taxon>Crocosphaera subtropica</taxon>
    </lineage>
</organism>
<comment type="similarity">
    <text evidence="7">Belongs to the binding-protein-dependent transport system permease family.</text>
</comment>
<keyword evidence="2 7" id="KW-0813">Transport</keyword>
<keyword evidence="6 7" id="KW-0472">Membrane</keyword>
<feature type="transmembrane region" description="Helical" evidence="7">
    <location>
        <begin position="383"/>
        <end position="406"/>
    </location>
</feature>
<keyword evidence="5 7" id="KW-1133">Transmembrane helix</keyword>
<feature type="transmembrane region" description="Helical" evidence="7">
    <location>
        <begin position="347"/>
        <end position="371"/>
    </location>
</feature>
<dbReference type="PANTHER" id="PTHR30183">
    <property type="entry name" value="MOLYBDENUM TRANSPORT SYSTEM PERMEASE PROTEIN MODB"/>
    <property type="match status" value="1"/>
</dbReference>
<dbReference type="KEGG" id="cyt:cce_2054"/>
<evidence type="ECO:0000313" key="10">
    <source>
        <dbReference type="Proteomes" id="UP000001203"/>
    </source>
</evidence>
<feature type="transmembrane region" description="Helical" evidence="7">
    <location>
        <begin position="27"/>
        <end position="52"/>
    </location>
</feature>
<gene>
    <name evidence="9" type="primary">futB</name>
    <name evidence="9" type="ordered locus">cce_2054</name>
</gene>
<name>B1X1H5_CROS5</name>
<dbReference type="STRING" id="43989.cce_2054"/>
<dbReference type="HOGENOM" id="CLU_021838_0_2_3"/>
<feature type="transmembrane region" description="Helical" evidence="7">
    <location>
        <begin position="258"/>
        <end position="279"/>
    </location>
</feature>
<evidence type="ECO:0000256" key="5">
    <source>
        <dbReference type="ARBA" id="ARBA00022989"/>
    </source>
</evidence>